<feature type="domain" description="SbsA Ig-like" evidence="4">
    <location>
        <begin position="693"/>
        <end position="802"/>
    </location>
</feature>
<gene>
    <name evidence="5" type="ORF">RMAR00112_LOCUS25522</name>
</gene>
<protein>
    <recommendedName>
        <fullName evidence="6">Glucose/Sorbosone dehydrogenase domain-containing protein</fullName>
    </recommendedName>
</protein>
<feature type="domain" description="SbsA Ig-like" evidence="4">
    <location>
        <begin position="579"/>
        <end position="686"/>
    </location>
</feature>
<dbReference type="InterPro" id="IPR032812">
    <property type="entry name" value="SbsA_Ig"/>
</dbReference>
<dbReference type="InterPro" id="IPR011042">
    <property type="entry name" value="6-blade_b-propeller_TolB-like"/>
</dbReference>
<dbReference type="InterPro" id="IPR014755">
    <property type="entry name" value="Cu-Rt/internalin_Ig-like"/>
</dbReference>
<keyword evidence="1 2" id="KW-0732">Signal</keyword>
<dbReference type="EMBL" id="HBHW01033059">
    <property type="protein sequence ID" value="CAE0057468.1"/>
    <property type="molecule type" value="Transcribed_RNA"/>
</dbReference>
<evidence type="ECO:0000259" key="4">
    <source>
        <dbReference type="Pfam" id="PF13205"/>
    </source>
</evidence>
<dbReference type="SUPFAM" id="SSF50952">
    <property type="entry name" value="Soluble quinoprotein glucose dehydrogenase"/>
    <property type="match status" value="1"/>
</dbReference>
<evidence type="ECO:0008006" key="6">
    <source>
        <dbReference type="Google" id="ProtNLM"/>
    </source>
</evidence>
<feature type="domain" description="Glucose/Sorbosone dehydrogenase" evidence="3">
    <location>
        <begin position="209"/>
        <end position="562"/>
    </location>
</feature>
<dbReference type="Gene3D" id="2.60.40.1220">
    <property type="match status" value="2"/>
</dbReference>
<dbReference type="Gene3D" id="2.120.10.30">
    <property type="entry name" value="TolB, C-terminal domain"/>
    <property type="match status" value="1"/>
</dbReference>
<organism evidence="5">
    <name type="scientific">Rhodosorus marinus</name>
    <dbReference type="NCBI Taxonomy" id="101924"/>
    <lineage>
        <taxon>Eukaryota</taxon>
        <taxon>Rhodophyta</taxon>
        <taxon>Stylonematophyceae</taxon>
        <taxon>Stylonematales</taxon>
        <taxon>Stylonemataceae</taxon>
        <taxon>Rhodosorus</taxon>
    </lineage>
</organism>
<dbReference type="AlphaFoldDB" id="A0A7S3A090"/>
<evidence type="ECO:0000256" key="2">
    <source>
        <dbReference type="SAM" id="SignalP"/>
    </source>
</evidence>
<name>A0A7S3A090_9RHOD</name>
<feature type="chain" id="PRO_5030902325" description="Glucose/Sorbosone dehydrogenase domain-containing protein" evidence="2">
    <location>
        <begin position="26"/>
        <end position="1008"/>
    </location>
</feature>
<reference evidence="5" key="1">
    <citation type="submission" date="2021-01" db="EMBL/GenBank/DDBJ databases">
        <authorList>
            <person name="Corre E."/>
            <person name="Pelletier E."/>
            <person name="Niang G."/>
            <person name="Scheremetjew M."/>
            <person name="Finn R."/>
            <person name="Kale V."/>
            <person name="Holt S."/>
            <person name="Cochrane G."/>
            <person name="Meng A."/>
            <person name="Brown T."/>
            <person name="Cohen L."/>
        </authorList>
    </citation>
    <scope>NUCLEOTIDE SEQUENCE</scope>
    <source>
        <strain evidence="5">CCMP 769</strain>
    </source>
</reference>
<dbReference type="InterPro" id="IPR012938">
    <property type="entry name" value="Glc/Sorbosone_DH"/>
</dbReference>
<evidence type="ECO:0000259" key="3">
    <source>
        <dbReference type="Pfam" id="PF07995"/>
    </source>
</evidence>
<evidence type="ECO:0000256" key="1">
    <source>
        <dbReference type="ARBA" id="ARBA00022729"/>
    </source>
</evidence>
<dbReference type="Pfam" id="PF13205">
    <property type="entry name" value="Big_5"/>
    <property type="match status" value="2"/>
</dbReference>
<sequence length="1008" mass="111494">MAERAFSMSLKWFCLFALFCICVSGEDADPDKFYALDGRRVVKIGARGTNYREVLQFDYEVEPTSTKCGKQARRRLQSILDSRSDLQERLSSISDKSLIETEDTQTIEDDSVKLEMVSAGFVKPEPCAHGGSLAELEKCKVFERAGEIAAKYLKGCIYDDAQLSEVDSLEGQNGSGVQLNTTSRVIESNDFPSGFKLGTYVAGVRENTDFQFVDNDKILLLRKIGLILLVSKGKVVSTFADFQSIVNDYFDRGAVGLVLHPNFKQNRFVYTYFTYDHDPRPSQYEGMKSSRLVRMTSNGAYAKAVGGSRVTILGSVNGPGCSVANNADCIPNESRGHPGGGLTFHNGYLYVATGDSSWSRPNAGGHRAQQMGHMIGKILRINPMNGQGLRENPFYKKGMSLDNINSKIFAVGVRSPFSLEGGNNKNNLWLGDVMWQEEEKLTVVSPGANMGWPCYEGNIQRKEYLVFKECRNFNKAASVKPVLTWKRGRFGTAAAVSGPQIDINGWPQRYRNVRLYGDMAARWIGFMKIDQNDNVVRDIERIDATGNPIRFRVDPRRTALYVSEVRQSRVRIYTYKRNNEPLRIAASSPKKDEVVKPNGLEISVKFTKTVEPSSVQGNVYLQRQSGQRVPARVGVLFQQGTVTLKPNNNLMTSENYAIIVKCGNNAGVVDLHGVGCKQDLRINFRTNGGSGADKQPPRVISTVPKDGSRGVARAGTIKVVFNEVLRTPVRLADVQLFWEVSNNNKIEIFGKALEFDKLSKTLEIRPIEPLDVGKNYRVKLSKAIADEAGNSMGSNYNFFFRTKGPAPGSLKGEITVLNPGKVDGFPVVTVGEDIRWRGTMRVPDTNEEVPASAIRFQFEILHCNFGGSGCHKHITRRFEGIRAVTLEAPDHADSFYYEIIMSASYKGTSGSVKQRVNLRTVNVRFGSNPGGAAISVNGISRKAPFTLPLAVGSINDVLAPFNFKGRTFSNWLTKLTATNKVIPVGGAGARQREVRGPNKPQTWTAVYA</sequence>
<dbReference type="PANTHER" id="PTHR19328:SF13">
    <property type="entry name" value="HIPL1 PROTEIN"/>
    <property type="match status" value="1"/>
</dbReference>
<accession>A0A7S3A090</accession>
<evidence type="ECO:0000313" key="5">
    <source>
        <dbReference type="EMBL" id="CAE0057468.1"/>
    </source>
</evidence>
<feature type="signal peptide" evidence="2">
    <location>
        <begin position="1"/>
        <end position="25"/>
    </location>
</feature>
<proteinExistence type="predicted"/>
<dbReference type="Pfam" id="PF07995">
    <property type="entry name" value="GSDH"/>
    <property type="match status" value="1"/>
</dbReference>
<dbReference type="InterPro" id="IPR011041">
    <property type="entry name" value="Quinoprot_gluc/sorb_DH_b-prop"/>
</dbReference>
<dbReference type="PANTHER" id="PTHR19328">
    <property type="entry name" value="HEDGEHOG-INTERACTING PROTEIN"/>
    <property type="match status" value="1"/>
</dbReference>